<feature type="repeat" description="RCC1" evidence="3">
    <location>
        <begin position="128"/>
        <end position="180"/>
    </location>
</feature>
<feature type="region of interest" description="Disordered" evidence="4">
    <location>
        <begin position="902"/>
        <end position="923"/>
    </location>
</feature>
<name>A0A1V9ZSS7_ACHHY</name>
<keyword evidence="7" id="KW-1185">Reference proteome</keyword>
<dbReference type="PROSITE" id="PS50012">
    <property type="entry name" value="RCC1_3"/>
    <property type="match status" value="6"/>
</dbReference>
<dbReference type="Gene3D" id="1.25.40.20">
    <property type="entry name" value="Ankyrin repeat-containing domain"/>
    <property type="match status" value="1"/>
</dbReference>
<dbReference type="PROSITE" id="PS00626">
    <property type="entry name" value="RCC1_2"/>
    <property type="match status" value="1"/>
</dbReference>
<feature type="repeat" description="RCC1" evidence="3">
    <location>
        <begin position="466"/>
        <end position="512"/>
    </location>
</feature>
<dbReference type="InterPro" id="IPR000408">
    <property type="entry name" value="Reg_chr_condens"/>
</dbReference>
<dbReference type="STRING" id="1202772.A0A1V9ZSS7"/>
<evidence type="ECO:0000259" key="5">
    <source>
        <dbReference type="Pfam" id="PF25390"/>
    </source>
</evidence>
<feature type="region of interest" description="Disordered" evidence="4">
    <location>
        <begin position="735"/>
        <end position="761"/>
    </location>
</feature>
<feature type="compositionally biased region" description="Basic and acidic residues" evidence="4">
    <location>
        <begin position="742"/>
        <end position="754"/>
    </location>
</feature>
<evidence type="ECO:0000256" key="2">
    <source>
        <dbReference type="PROSITE-ProRule" id="PRU00023"/>
    </source>
</evidence>
<comment type="caution">
    <text evidence="6">The sequence shown here is derived from an EMBL/GenBank/DDBJ whole genome shotgun (WGS) entry which is preliminary data.</text>
</comment>
<gene>
    <name evidence="6" type="ORF">ACHHYP_01829</name>
</gene>
<dbReference type="InterPro" id="IPR036770">
    <property type="entry name" value="Ankyrin_rpt-contain_sf"/>
</dbReference>
<organism evidence="6 7">
    <name type="scientific">Achlya hypogyna</name>
    <name type="common">Oomycete</name>
    <name type="synonym">Protoachlya hypogyna</name>
    <dbReference type="NCBI Taxonomy" id="1202772"/>
    <lineage>
        <taxon>Eukaryota</taxon>
        <taxon>Sar</taxon>
        <taxon>Stramenopiles</taxon>
        <taxon>Oomycota</taxon>
        <taxon>Saprolegniomycetes</taxon>
        <taxon>Saprolegniales</taxon>
        <taxon>Achlyaceae</taxon>
        <taxon>Achlya</taxon>
    </lineage>
</organism>
<dbReference type="PANTHER" id="PTHR22872">
    <property type="entry name" value="BTK-BINDING PROTEIN-RELATED"/>
    <property type="match status" value="1"/>
</dbReference>
<dbReference type="SMART" id="SM00248">
    <property type="entry name" value="ANK"/>
    <property type="match status" value="2"/>
</dbReference>
<evidence type="ECO:0000313" key="6">
    <source>
        <dbReference type="EMBL" id="OQS01086.1"/>
    </source>
</evidence>
<dbReference type="SUPFAM" id="SSF48403">
    <property type="entry name" value="Ankyrin repeat"/>
    <property type="match status" value="1"/>
</dbReference>
<dbReference type="InterPro" id="IPR058923">
    <property type="entry name" value="RCC1-like_dom"/>
</dbReference>
<dbReference type="PANTHER" id="PTHR22872:SF2">
    <property type="entry name" value="INHIBITOR OF BRUTON TYROSINE KINASE"/>
    <property type="match status" value="1"/>
</dbReference>
<dbReference type="Gene3D" id="2.130.10.30">
    <property type="entry name" value="Regulator of chromosome condensation 1/beta-lactamase-inhibitor protein II"/>
    <property type="match status" value="2"/>
</dbReference>
<feature type="repeat" description="ANK" evidence="2">
    <location>
        <begin position="63"/>
        <end position="95"/>
    </location>
</feature>
<dbReference type="EMBL" id="JNBR01000015">
    <property type="protein sequence ID" value="OQS01086.1"/>
    <property type="molecule type" value="Genomic_DNA"/>
</dbReference>
<feature type="repeat" description="RCC1" evidence="3">
    <location>
        <begin position="181"/>
        <end position="231"/>
    </location>
</feature>
<feature type="repeat" description="ANK" evidence="2">
    <location>
        <begin position="33"/>
        <end position="65"/>
    </location>
</feature>
<sequence>MAVDIWSATIANDYNAVARLLREEVNANECNSLGETALHLAASRGYDGILDLLLRHGASPHESGYTPLHRSLLHGHINTSLLLLNAGAHLTVEESGSAADHDGLAPMDILSAVLHAKFPPIKATHHGGEIYTFGKVDFQLGYHLPHGDEQFIPRRVKLPVGTDIVQISAARYHTLAISSTGECFSWGFGKGGRLGTGTEFNCIHPVPLRFPQRTVAKVAAGENHSLALTTGGQVFAWGSNSFGQLGFPLKQTSAASRLLPKRVDAFKGVVVVAIAASSVHSAAITDAGHVFTWGSNKKGQLGRKEGFGTDQSFPTPKRVDALLPNHAHSAVVGDFTRVAVSCFHTCIVLTVEKETSIGRPLGQVWQWGYNAHFPSQVLLRHVPKDARLRQHHRNLFVPRAQQLLLSIVDVSCAQQHSIGLSDAGNVYTWGHGPGVLASTSNYVPLAHRAVGVCAAKDHCAVVLATGDVYTWGCGAMGHEGRNWQPVPKRVPRLKRAAAVAAGSQHTVVLVAPDRPTWPETAPSTLAGLCERALAQQLSLETLVCSYKHADAIYATRLLALCRDFAWRNLDAVLDMAKDLEDFPIDVETPDAGDGATSKQLATATAVAKSATLAPHEVERRLRALAKRLRQIDDLEKLARWTPAQTEKLARKPFIVEEMDVLERHLEKLRTVSAADHRTPPTAISPVADAPEVPAAAIVPAAAPEAIAVASIAVAPIAVAPEAPVALEIPVAAEAPRTRRERRPKEPRQPETSKEKKSKPKFVPLTAFLSAQPPPPPLPAKVPVWSAPPPARSLPPGAAPKEATAPTFALECFMKPKGRKKPAEKKSPSWGAVASPVAVPSITDIQSAQVVEVTQRWNLQHNSWGLCEQANVKLEDVQSLALIEKLLAEDAAALAALELAASNKTKPKGRRKPKLMQRNVTTAA</sequence>
<feature type="repeat" description="RCC1" evidence="3">
    <location>
        <begin position="288"/>
        <end position="351"/>
    </location>
</feature>
<evidence type="ECO:0000256" key="3">
    <source>
        <dbReference type="PROSITE-ProRule" id="PRU00235"/>
    </source>
</evidence>
<feature type="repeat" description="RCC1" evidence="3">
    <location>
        <begin position="362"/>
        <end position="423"/>
    </location>
</feature>
<dbReference type="Proteomes" id="UP000243579">
    <property type="component" value="Unassembled WGS sequence"/>
</dbReference>
<evidence type="ECO:0000256" key="4">
    <source>
        <dbReference type="SAM" id="MobiDB-lite"/>
    </source>
</evidence>
<accession>A0A1V9ZSS7</accession>
<evidence type="ECO:0000313" key="7">
    <source>
        <dbReference type="Proteomes" id="UP000243579"/>
    </source>
</evidence>
<dbReference type="PRINTS" id="PR00633">
    <property type="entry name" value="RCCNDNSATION"/>
</dbReference>
<dbReference type="InterPro" id="IPR009091">
    <property type="entry name" value="RCC1/BLIP-II"/>
</dbReference>
<dbReference type="InterPro" id="IPR002110">
    <property type="entry name" value="Ankyrin_rpt"/>
</dbReference>
<dbReference type="Pfam" id="PF25390">
    <property type="entry name" value="WD40_RLD"/>
    <property type="match status" value="1"/>
</dbReference>
<feature type="compositionally biased region" description="Basic residues" evidence="4">
    <location>
        <begin position="904"/>
        <end position="914"/>
    </location>
</feature>
<dbReference type="SUPFAM" id="SSF50985">
    <property type="entry name" value="RCC1/BLIP-II"/>
    <property type="match status" value="2"/>
</dbReference>
<dbReference type="PROSITE" id="PS50297">
    <property type="entry name" value="ANK_REP_REGION"/>
    <property type="match status" value="2"/>
</dbReference>
<feature type="repeat" description="RCC1" evidence="3">
    <location>
        <begin position="232"/>
        <end position="287"/>
    </location>
</feature>
<dbReference type="PROSITE" id="PS50088">
    <property type="entry name" value="ANK_REPEAT"/>
    <property type="match status" value="2"/>
</dbReference>
<protein>
    <submittedName>
        <fullName evidence="6">Regulator of chromosome condensation (RCC1)-like protein</fullName>
    </submittedName>
</protein>
<proteinExistence type="predicted"/>
<feature type="domain" description="RCC1-like" evidence="5">
    <location>
        <begin position="130"/>
        <end position="508"/>
    </location>
</feature>
<dbReference type="InterPro" id="IPR051625">
    <property type="entry name" value="Signaling_Regulatory_Domain"/>
</dbReference>
<keyword evidence="1" id="KW-0677">Repeat</keyword>
<dbReference type="AlphaFoldDB" id="A0A1V9ZSS7"/>
<dbReference type="Pfam" id="PF12796">
    <property type="entry name" value="Ank_2"/>
    <property type="match status" value="1"/>
</dbReference>
<dbReference type="OrthoDB" id="21416at2759"/>
<reference evidence="6 7" key="1">
    <citation type="journal article" date="2014" name="Genome Biol. Evol.">
        <title>The secreted proteins of Achlya hypogyna and Thraustotheca clavata identify the ancestral oomycete secretome and reveal gene acquisitions by horizontal gene transfer.</title>
        <authorList>
            <person name="Misner I."/>
            <person name="Blouin N."/>
            <person name="Leonard G."/>
            <person name="Richards T.A."/>
            <person name="Lane C.E."/>
        </authorList>
    </citation>
    <scope>NUCLEOTIDE SEQUENCE [LARGE SCALE GENOMIC DNA]</scope>
    <source>
        <strain evidence="6 7">ATCC 48635</strain>
    </source>
</reference>
<keyword evidence="2" id="KW-0040">ANK repeat</keyword>
<evidence type="ECO:0000256" key="1">
    <source>
        <dbReference type="ARBA" id="ARBA00022737"/>
    </source>
</evidence>